<name>A0A8H6VJT3_9PEZI</name>
<keyword evidence="3" id="KW-1185">Reference proteome</keyword>
<gene>
    <name evidence="2" type="ORF">HII31_07748</name>
</gene>
<dbReference type="EMBL" id="JABCIY010000168">
    <property type="protein sequence ID" value="KAF7190589.1"/>
    <property type="molecule type" value="Genomic_DNA"/>
</dbReference>
<organism evidence="2 3">
    <name type="scientific">Pseudocercospora fuligena</name>
    <dbReference type="NCBI Taxonomy" id="685502"/>
    <lineage>
        <taxon>Eukaryota</taxon>
        <taxon>Fungi</taxon>
        <taxon>Dikarya</taxon>
        <taxon>Ascomycota</taxon>
        <taxon>Pezizomycotina</taxon>
        <taxon>Dothideomycetes</taxon>
        <taxon>Dothideomycetidae</taxon>
        <taxon>Mycosphaerellales</taxon>
        <taxon>Mycosphaerellaceae</taxon>
        <taxon>Pseudocercospora</taxon>
    </lineage>
</organism>
<sequence length="130" mass="15209">MSTNEEKIMQDLYASIATVDQEVKDLEQELASKSFDPSIPHEEIMALDNALSEASKQRYRLVYKQREIEGYDGWSMDDPRQMTREDILRAQGKVEVIEQEIEHHRNELARLRAVKEELLIRIFGTSELNE</sequence>
<comment type="caution">
    <text evidence="2">The sequence shown here is derived from an EMBL/GenBank/DDBJ whole genome shotgun (WGS) entry which is preliminary data.</text>
</comment>
<proteinExistence type="predicted"/>
<protein>
    <submittedName>
        <fullName evidence="2">Uncharacterized protein</fullName>
    </submittedName>
</protein>
<reference evidence="2" key="1">
    <citation type="submission" date="2020-04" db="EMBL/GenBank/DDBJ databases">
        <title>Draft genome resource of the tomato pathogen Pseudocercospora fuligena.</title>
        <authorList>
            <person name="Zaccaron A."/>
        </authorList>
    </citation>
    <scope>NUCLEOTIDE SEQUENCE</scope>
    <source>
        <strain evidence="2">PF001</strain>
    </source>
</reference>
<dbReference type="AlphaFoldDB" id="A0A8H6VJT3"/>
<evidence type="ECO:0000256" key="1">
    <source>
        <dbReference type="SAM" id="Coils"/>
    </source>
</evidence>
<dbReference type="Proteomes" id="UP000660729">
    <property type="component" value="Unassembled WGS sequence"/>
</dbReference>
<keyword evidence="1" id="KW-0175">Coiled coil</keyword>
<evidence type="ECO:0000313" key="2">
    <source>
        <dbReference type="EMBL" id="KAF7190589.1"/>
    </source>
</evidence>
<feature type="coiled-coil region" evidence="1">
    <location>
        <begin position="87"/>
        <end position="121"/>
    </location>
</feature>
<accession>A0A8H6VJT3</accession>
<evidence type="ECO:0000313" key="3">
    <source>
        <dbReference type="Proteomes" id="UP000660729"/>
    </source>
</evidence>